<evidence type="ECO:0000313" key="4">
    <source>
        <dbReference type="Proteomes" id="UP001383192"/>
    </source>
</evidence>
<sequence length="567" mass="64622">MFSNSPKEIADNVPPEFKDAVPKWLCHTERWAQSSQTNNLAQTLKADIPPTRSGNAAAIHSLMLYLLIDRLTILNTHDTWNTPTAIPRSKQYTPDASLFKFERLGHWSGLLENVKTLAVQKGQVIDPMAIAKLTPIQHRLHCIDKRERGINYDHILQNLDKVALNLMVLQKASLRLSDTAPENLPYLQTHNIPGSIEDFDKLQKEFSPDDRTALKFAIQGGAPKWRTPLYFSLCISPLVLLLGHRVHKPHRFNMIVAWIALGNVCPPELLELENVVWQELLNMAFQNKSSEDALGSILTRSKHLQCKTPFPFVLDSTTISPEMPSTPGQNLCVENHILEAFIDIVEEDTPDKTKPQDVEPDYSYDDPFTVDPAAPPIAEQEIEEHVDEQEAHQIMEEKEAKRLADEKEAKRITEEQAKAKAEARAKWKIEKLHNKHAYHMFRQLTIKTRTAQETNSSGKPEQDLFSKKAPTKFHDAQSVTFYKDHDESFSYKFRAYDEEATSEFLELVRSSVPHTRPPPYITGPASTQTGEPWNRTSKIINADDCGWLSERVLKKYKIRVFAKVGDK</sequence>
<organism evidence="3 4">
    <name type="scientific">Paramarasmius palmivorus</name>
    <dbReference type="NCBI Taxonomy" id="297713"/>
    <lineage>
        <taxon>Eukaryota</taxon>
        <taxon>Fungi</taxon>
        <taxon>Dikarya</taxon>
        <taxon>Basidiomycota</taxon>
        <taxon>Agaricomycotina</taxon>
        <taxon>Agaricomycetes</taxon>
        <taxon>Agaricomycetidae</taxon>
        <taxon>Agaricales</taxon>
        <taxon>Marasmiineae</taxon>
        <taxon>Marasmiaceae</taxon>
        <taxon>Paramarasmius</taxon>
    </lineage>
</organism>
<gene>
    <name evidence="3" type="ORF">VNI00_018364</name>
</gene>
<evidence type="ECO:0000256" key="1">
    <source>
        <dbReference type="SAM" id="Coils"/>
    </source>
</evidence>
<reference evidence="3 4" key="1">
    <citation type="submission" date="2024-01" db="EMBL/GenBank/DDBJ databases">
        <title>A draft genome for a cacao thread blight-causing isolate of Paramarasmius palmivorus.</title>
        <authorList>
            <person name="Baruah I.K."/>
            <person name="Bukari Y."/>
            <person name="Amoako-Attah I."/>
            <person name="Meinhardt L.W."/>
            <person name="Bailey B.A."/>
            <person name="Cohen S.P."/>
        </authorList>
    </citation>
    <scope>NUCLEOTIDE SEQUENCE [LARGE SCALE GENOMIC DNA]</scope>
    <source>
        <strain evidence="3 4">GH-12</strain>
    </source>
</reference>
<proteinExistence type="predicted"/>
<keyword evidence="4" id="KW-1185">Reference proteome</keyword>
<name>A0AAW0AWX6_9AGAR</name>
<dbReference type="AlphaFoldDB" id="A0AAW0AWX6"/>
<keyword evidence="1" id="KW-0175">Coiled coil</keyword>
<evidence type="ECO:0000313" key="3">
    <source>
        <dbReference type="EMBL" id="KAK7018105.1"/>
    </source>
</evidence>
<evidence type="ECO:0000256" key="2">
    <source>
        <dbReference type="SAM" id="MobiDB-lite"/>
    </source>
</evidence>
<feature type="coiled-coil region" evidence="1">
    <location>
        <begin position="395"/>
        <end position="424"/>
    </location>
</feature>
<accession>A0AAW0AWX6</accession>
<protein>
    <submittedName>
        <fullName evidence="3">Uncharacterized protein</fullName>
    </submittedName>
</protein>
<comment type="caution">
    <text evidence="3">The sequence shown here is derived from an EMBL/GenBank/DDBJ whole genome shotgun (WGS) entry which is preliminary data.</text>
</comment>
<dbReference type="EMBL" id="JAYKXP010000228">
    <property type="protein sequence ID" value="KAK7018105.1"/>
    <property type="molecule type" value="Genomic_DNA"/>
</dbReference>
<feature type="region of interest" description="Disordered" evidence="2">
    <location>
        <begin position="450"/>
        <end position="469"/>
    </location>
</feature>
<feature type="compositionally biased region" description="Polar residues" evidence="2">
    <location>
        <begin position="450"/>
        <end position="459"/>
    </location>
</feature>
<dbReference type="Proteomes" id="UP001383192">
    <property type="component" value="Unassembled WGS sequence"/>
</dbReference>